<dbReference type="InterPro" id="IPR023214">
    <property type="entry name" value="HAD_sf"/>
</dbReference>
<gene>
    <name evidence="1" type="ORF">B5E91_02970</name>
</gene>
<sequence length="207" mass="24150">MKQKFAFFDFDDTLIHGDSGKALLIYYFKRHPLSIFKLLKVVVLYPLYLLGIVEFQKVKSSWLFPMDYLSDDELRDFYQSSLVPKYYSNVVDELKNKKEQGYMVYICSASIEGYLRFCDLPVDGILGTKTKIVNGKYTSRMIGKNCKNAEKVVRLNIVLKQLGLEIDYDNSYAYSDSLHDIPMLKMVKNRIRINKKNGEMTPFIIKE</sequence>
<comment type="caution">
    <text evidence="1">The sequence shown here is derived from an EMBL/GenBank/DDBJ whole genome shotgun (WGS) entry which is preliminary data.</text>
</comment>
<dbReference type="Gene3D" id="1.20.1440.100">
    <property type="entry name" value="SG protein - dephosphorylation function"/>
    <property type="match status" value="1"/>
</dbReference>
<dbReference type="RefSeq" id="WP_087254898.1">
    <property type="nucleotide sequence ID" value="NZ_JBKXQP010000003.1"/>
</dbReference>
<dbReference type="AlphaFoldDB" id="A0A1Y4QLU4"/>
<proteinExistence type="predicted"/>
<dbReference type="InterPro" id="IPR036412">
    <property type="entry name" value="HAD-like_sf"/>
</dbReference>
<dbReference type="Proteomes" id="UP000196258">
    <property type="component" value="Unassembled WGS sequence"/>
</dbReference>
<evidence type="ECO:0000313" key="2">
    <source>
        <dbReference type="Proteomes" id="UP000196258"/>
    </source>
</evidence>
<keyword evidence="1" id="KW-0378">Hydrolase</keyword>
<organism evidence="1 2">
    <name type="scientific">Thomasclavelia spiroformis</name>
    <dbReference type="NCBI Taxonomy" id="29348"/>
    <lineage>
        <taxon>Bacteria</taxon>
        <taxon>Bacillati</taxon>
        <taxon>Bacillota</taxon>
        <taxon>Erysipelotrichia</taxon>
        <taxon>Erysipelotrichales</taxon>
        <taxon>Coprobacillaceae</taxon>
        <taxon>Thomasclavelia</taxon>
    </lineage>
</organism>
<protein>
    <submittedName>
        <fullName evidence="1">Hydrolase</fullName>
    </submittedName>
</protein>
<reference evidence="2" key="1">
    <citation type="submission" date="2017-04" db="EMBL/GenBank/DDBJ databases">
        <title>Function of individual gut microbiota members based on whole genome sequencing of pure cultures obtained from chicken caecum.</title>
        <authorList>
            <person name="Medvecky M."/>
            <person name="Cejkova D."/>
            <person name="Polansky O."/>
            <person name="Karasova D."/>
            <person name="Kubasova T."/>
            <person name="Cizek A."/>
            <person name="Rychlik I."/>
        </authorList>
    </citation>
    <scope>NUCLEOTIDE SEQUENCE [LARGE SCALE GENOMIC DNA]</scope>
    <source>
        <strain evidence="2">An149</strain>
    </source>
</reference>
<dbReference type="Gene3D" id="3.40.50.1000">
    <property type="entry name" value="HAD superfamily/HAD-like"/>
    <property type="match status" value="1"/>
</dbReference>
<dbReference type="Pfam" id="PF12710">
    <property type="entry name" value="HAD"/>
    <property type="match status" value="1"/>
</dbReference>
<dbReference type="NCBIfam" id="TIGR01488">
    <property type="entry name" value="HAD-SF-IB"/>
    <property type="match status" value="1"/>
</dbReference>
<name>A0A1Y4QLU4_9FIRM</name>
<dbReference type="SUPFAM" id="SSF56784">
    <property type="entry name" value="HAD-like"/>
    <property type="match status" value="1"/>
</dbReference>
<dbReference type="EMBL" id="NFLB01000002">
    <property type="protein sequence ID" value="OUQ06249.1"/>
    <property type="molecule type" value="Genomic_DNA"/>
</dbReference>
<dbReference type="NCBIfam" id="TIGR01490">
    <property type="entry name" value="HAD-SF-IB-hyp1"/>
    <property type="match status" value="1"/>
</dbReference>
<accession>A0A1Y4QLU4</accession>
<dbReference type="InterPro" id="IPR006385">
    <property type="entry name" value="HAD_hydro_SerB1"/>
</dbReference>
<dbReference type="GO" id="GO:0016787">
    <property type="term" value="F:hydrolase activity"/>
    <property type="evidence" value="ECO:0007669"/>
    <property type="project" value="UniProtKB-KW"/>
</dbReference>
<evidence type="ECO:0000313" key="1">
    <source>
        <dbReference type="EMBL" id="OUQ06249.1"/>
    </source>
</evidence>